<evidence type="ECO:0000313" key="3">
    <source>
        <dbReference type="Proteomes" id="UP000557566"/>
    </source>
</evidence>
<feature type="compositionally biased region" description="Acidic residues" evidence="1">
    <location>
        <begin position="810"/>
        <end position="832"/>
    </location>
</feature>
<protein>
    <recommendedName>
        <fullName evidence="4">Heterokaryon incompatibility domain-containing protein</fullName>
    </recommendedName>
</protein>
<dbReference type="Proteomes" id="UP000557566">
    <property type="component" value="Unassembled WGS sequence"/>
</dbReference>
<feature type="region of interest" description="Disordered" evidence="1">
    <location>
        <begin position="670"/>
        <end position="854"/>
    </location>
</feature>
<dbReference type="EMBL" id="JAAVMX010000008">
    <property type="protein sequence ID" value="KAF4505785.1"/>
    <property type="molecule type" value="Genomic_DNA"/>
</dbReference>
<organism evidence="2 3">
    <name type="scientific">Ophiocordyceps sinensis</name>
    <dbReference type="NCBI Taxonomy" id="72228"/>
    <lineage>
        <taxon>Eukaryota</taxon>
        <taxon>Fungi</taxon>
        <taxon>Dikarya</taxon>
        <taxon>Ascomycota</taxon>
        <taxon>Pezizomycotina</taxon>
        <taxon>Sordariomycetes</taxon>
        <taxon>Hypocreomycetidae</taxon>
        <taxon>Hypocreales</taxon>
        <taxon>Ophiocordycipitaceae</taxon>
        <taxon>Ophiocordyceps</taxon>
    </lineage>
</organism>
<feature type="compositionally biased region" description="Acidic residues" evidence="1">
    <location>
        <begin position="758"/>
        <end position="781"/>
    </location>
</feature>
<comment type="caution">
    <text evidence="2">The sequence shown here is derived from an EMBL/GenBank/DDBJ whole genome shotgun (WGS) entry which is preliminary data.</text>
</comment>
<feature type="compositionally biased region" description="Acidic residues" evidence="1">
    <location>
        <begin position="670"/>
        <end position="702"/>
    </location>
</feature>
<dbReference type="AlphaFoldDB" id="A0A8H4LUG9"/>
<sequence>MDHLPFPQGVEPPKVHFVSTDYDNGQFSGYPRRQGMDRDLRTWSFTRLPPETYQAFFQTWLYFGCLTEVFKTVGVPIDIEELVNRQEALVSSAILHTYLEKWRNVSSTHKGKKRRQVIGRVRDIIDVVRNTLRGPLQAFRRLLEQHPDGPVTASWPNIVLGIAALGYTIQRVSDHLYAFAGIGAQQCWGVNWVLRARMERSQWCKALITKFLQGMGFDFLVFISSMPFPRAVENHDECEETVCRGKIADVAAYRVAHVSEPCRCEFWDMPSSSIDVIRKGGIPLISWSDHEGLRVVEYQENMPYVAISHVWSDGKGNPYRNALPRCQLRRIQSKVKGLYDIPRTDARPPELMFGPSKTHGPRDPHRQPVGFWMDTLCVPVADEHRGLRSKAIGQMRSIYEAADRVLVLDDRIEQLATSSSICDRVVRLLVSNWHGRLWTLQEGIMAQQLCFQFGDAALTLDELGDEERRQRAEDSPSPGFWHRVSHKLPELLSLPLVFGGDAEKPGVDTLFQALMIVARNRQSSNLEDETVCLATLLRLDPRPLLDIRSKYSSQARDVPTEEREAEARRVCDERMRRLLCTIGLFRKSLIFNRLPRLSTDGFRWAPRPEEMARFDSLENEGNRYAIITISAGDCKGDGPIAAVFGVFRGVTEDGMRKFGHLFSAKVEVVDGEGEGLEEQDDGDESDEGAGWEEDDEAEEEQQSCEGNGKGGEFRDDGSEQDIAGGVDDGYNQWSDETATGEEESNGDVEEGDGHLEQSDEDFEWSNDNSESNEEAESDEREWSDNSNSLEESKAESEGSGKNTEGVAEQRDEDDSDDSDDDYLLESDGDGEDDKYAVRMGSNNKQANIPDKEPRQEQVVWGKVLFSRNNKWLVI</sequence>
<evidence type="ECO:0000313" key="2">
    <source>
        <dbReference type="EMBL" id="KAF4505785.1"/>
    </source>
</evidence>
<proteinExistence type="predicted"/>
<evidence type="ECO:0008006" key="4">
    <source>
        <dbReference type="Google" id="ProtNLM"/>
    </source>
</evidence>
<keyword evidence="3" id="KW-1185">Reference proteome</keyword>
<feature type="compositionally biased region" description="Acidic residues" evidence="1">
    <location>
        <begin position="738"/>
        <end position="750"/>
    </location>
</feature>
<dbReference type="PANTHER" id="PTHR39596">
    <property type="match status" value="1"/>
</dbReference>
<name>A0A8H4LUG9_9HYPO</name>
<gene>
    <name evidence="2" type="ORF">G6O67_007698</name>
</gene>
<accession>A0A8H4LUG9</accession>
<reference evidence="2 3" key="1">
    <citation type="journal article" date="2020" name="Genome Biol. Evol.">
        <title>A new high-quality draft genome assembly of the Chinese cordyceps Ophiocordyceps sinensis.</title>
        <authorList>
            <person name="Shu R."/>
            <person name="Zhang J."/>
            <person name="Meng Q."/>
            <person name="Zhang H."/>
            <person name="Zhou G."/>
            <person name="Li M."/>
            <person name="Wu P."/>
            <person name="Zhao Y."/>
            <person name="Chen C."/>
            <person name="Qin Q."/>
        </authorList>
    </citation>
    <scope>NUCLEOTIDE SEQUENCE [LARGE SCALE GENOMIC DNA]</scope>
    <source>
        <strain evidence="2 3">IOZ07</strain>
    </source>
</reference>
<dbReference type="OrthoDB" id="2426273at2759"/>
<dbReference type="PANTHER" id="PTHR39596:SF2">
    <property type="entry name" value="HET DOMAIN PROTEIN (AFU_ORTHOLOGUE AFUA_1G17550)-RELATED"/>
    <property type="match status" value="1"/>
</dbReference>
<evidence type="ECO:0000256" key="1">
    <source>
        <dbReference type="SAM" id="MobiDB-lite"/>
    </source>
</evidence>